<dbReference type="AlphaFoldDB" id="A0A5M4AUV0"/>
<protein>
    <submittedName>
        <fullName evidence="2">Uncharacterized protein</fullName>
    </submittedName>
</protein>
<gene>
    <name evidence="2" type="ORF">PbJCM13498_01740</name>
</gene>
<keyword evidence="1" id="KW-1133">Transmembrane helix</keyword>
<dbReference type="EMBL" id="BLAX01000001">
    <property type="protein sequence ID" value="GET31311.1"/>
    <property type="molecule type" value="Genomic_DNA"/>
</dbReference>
<organism evidence="2 3">
    <name type="scientific">Prolixibacter bellariivorans</name>
    <dbReference type="NCBI Taxonomy" id="314319"/>
    <lineage>
        <taxon>Bacteria</taxon>
        <taxon>Pseudomonadati</taxon>
        <taxon>Bacteroidota</taxon>
        <taxon>Bacteroidia</taxon>
        <taxon>Marinilabiliales</taxon>
        <taxon>Prolixibacteraceae</taxon>
        <taxon>Prolixibacter</taxon>
    </lineage>
</organism>
<evidence type="ECO:0000313" key="3">
    <source>
        <dbReference type="Proteomes" id="UP000391834"/>
    </source>
</evidence>
<keyword evidence="3" id="KW-1185">Reference proteome</keyword>
<proteinExistence type="predicted"/>
<feature type="transmembrane region" description="Helical" evidence="1">
    <location>
        <begin position="12"/>
        <end position="29"/>
    </location>
</feature>
<keyword evidence="1" id="KW-0472">Membrane</keyword>
<sequence length="61" mass="6952">MRLFINRDDNRIASVIVNLVFLLLFKSLYSKRMKDQEGSTNLGSLNLKIVLENVDMIGPPT</sequence>
<accession>A0A5M4AUV0</accession>
<evidence type="ECO:0000313" key="2">
    <source>
        <dbReference type="EMBL" id="GET31311.1"/>
    </source>
</evidence>
<dbReference type="Proteomes" id="UP000391834">
    <property type="component" value="Unassembled WGS sequence"/>
</dbReference>
<name>A0A5M4AUV0_9BACT</name>
<evidence type="ECO:0000256" key="1">
    <source>
        <dbReference type="SAM" id="Phobius"/>
    </source>
</evidence>
<keyword evidence="1" id="KW-0812">Transmembrane</keyword>
<comment type="caution">
    <text evidence="2">The sequence shown here is derived from an EMBL/GenBank/DDBJ whole genome shotgun (WGS) entry which is preliminary data.</text>
</comment>
<reference evidence="2 3" key="1">
    <citation type="submission" date="2019-10" db="EMBL/GenBank/DDBJ databases">
        <title>Prolixibacter strains distinguished by the presence of nitrate reductase genes were adept at nitrate-dependent anaerobic corrosion of metallic iron and carbon steel.</title>
        <authorList>
            <person name="Iino T."/>
            <person name="Shono N."/>
            <person name="Ito K."/>
            <person name="Nakamura R."/>
            <person name="Sueoka K."/>
            <person name="Harayama S."/>
            <person name="Ohkuma M."/>
        </authorList>
    </citation>
    <scope>NUCLEOTIDE SEQUENCE [LARGE SCALE GENOMIC DNA]</scope>
    <source>
        <strain evidence="2 3">JCM 13498</strain>
    </source>
</reference>